<dbReference type="PANTHER" id="PTHR12475">
    <property type="match status" value="1"/>
</dbReference>
<gene>
    <name evidence="4" type="ORF">APLA_LOCUS5998</name>
</gene>
<sequence>MGKRSTLFYISSYTSEETQEKTTNKLVDVLRYASVICDEFTLVSSIWCFNLRAVAGYNFRMLAVCVPGWAAAMVAGVLLLYGSIDVAYFARMMYTVAKARYFKKKTCILDTTEVDSWCLINDVDTLLYHMNNARYLRELDFARADFYERTGLYFNIRAAGGSVVQAAATIRYRRFLKPFTKFTITSKALYWDDKTFFMEHEFVGPGGFVHAVAVCRQRVIDTSAAAIAELLLQLHCAGACRQPPCKMPPELELWVQCNELSSARLRAPTMSVPTLEPSQVLAAGEMIPEAE</sequence>
<evidence type="ECO:0000313" key="4">
    <source>
        <dbReference type="EMBL" id="CAB3233046.1"/>
    </source>
</evidence>
<accession>A0A8S0ZN83</accession>
<dbReference type="SUPFAM" id="SSF54637">
    <property type="entry name" value="Thioesterase/thiol ester dehydrase-isomerase"/>
    <property type="match status" value="1"/>
</dbReference>
<proteinExistence type="inferred from homology"/>
<evidence type="ECO:0000256" key="3">
    <source>
        <dbReference type="SAM" id="Phobius"/>
    </source>
</evidence>
<organism evidence="4 5">
    <name type="scientific">Arctia plantaginis</name>
    <name type="common">Wood tiger moth</name>
    <name type="synonym">Phalaena plantaginis</name>
    <dbReference type="NCBI Taxonomy" id="874455"/>
    <lineage>
        <taxon>Eukaryota</taxon>
        <taxon>Metazoa</taxon>
        <taxon>Ecdysozoa</taxon>
        <taxon>Arthropoda</taxon>
        <taxon>Hexapoda</taxon>
        <taxon>Insecta</taxon>
        <taxon>Pterygota</taxon>
        <taxon>Neoptera</taxon>
        <taxon>Endopterygota</taxon>
        <taxon>Lepidoptera</taxon>
        <taxon>Glossata</taxon>
        <taxon>Ditrysia</taxon>
        <taxon>Noctuoidea</taxon>
        <taxon>Erebidae</taxon>
        <taxon>Arctiinae</taxon>
        <taxon>Arctia</taxon>
    </lineage>
</organism>
<evidence type="ECO:0000256" key="2">
    <source>
        <dbReference type="ARBA" id="ARBA00041112"/>
    </source>
</evidence>
<dbReference type="OrthoDB" id="4139357at2759"/>
<keyword evidence="3" id="KW-0472">Membrane</keyword>
<dbReference type="AlphaFoldDB" id="A0A8S0ZN83"/>
<dbReference type="EMBL" id="CADEBD010000292">
    <property type="protein sequence ID" value="CAB3233046.1"/>
    <property type="molecule type" value="Genomic_DNA"/>
</dbReference>
<dbReference type="InterPro" id="IPR029069">
    <property type="entry name" value="HotDog_dom_sf"/>
</dbReference>
<dbReference type="CDD" id="cd00586">
    <property type="entry name" value="4HBT"/>
    <property type="match status" value="1"/>
</dbReference>
<name>A0A8S0ZN83_ARCPL</name>
<feature type="transmembrane region" description="Helical" evidence="3">
    <location>
        <begin position="69"/>
        <end position="90"/>
    </location>
</feature>
<dbReference type="Pfam" id="PF13279">
    <property type="entry name" value="4HBT_2"/>
    <property type="match status" value="1"/>
</dbReference>
<reference evidence="4 5" key="1">
    <citation type="submission" date="2020-04" db="EMBL/GenBank/DDBJ databases">
        <authorList>
            <person name="Wallbank WR R."/>
            <person name="Pardo Diaz C."/>
            <person name="Kozak K."/>
            <person name="Martin S."/>
            <person name="Jiggins C."/>
            <person name="Moest M."/>
            <person name="Warren A I."/>
            <person name="Byers J.R.P. K."/>
            <person name="Montejo-Kovacevich G."/>
            <person name="Yen C E."/>
        </authorList>
    </citation>
    <scope>NUCLEOTIDE SEQUENCE [LARGE SCALE GENOMIC DNA]</scope>
</reference>
<dbReference type="InterPro" id="IPR051490">
    <property type="entry name" value="THEM6_lcsJ_thioesterase"/>
</dbReference>
<dbReference type="Gene3D" id="3.10.129.10">
    <property type="entry name" value="Hotdog Thioesterase"/>
    <property type="match status" value="1"/>
</dbReference>
<dbReference type="Proteomes" id="UP000494256">
    <property type="component" value="Unassembled WGS sequence"/>
</dbReference>
<keyword evidence="3" id="KW-0812">Transmembrane</keyword>
<evidence type="ECO:0000256" key="1">
    <source>
        <dbReference type="ARBA" id="ARBA00038228"/>
    </source>
</evidence>
<evidence type="ECO:0000313" key="5">
    <source>
        <dbReference type="Proteomes" id="UP000494256"/>
    </source>
</evidence>
<keyword evidence="3" id="KW-1133">Transmembrane helix</keyword>
<protein>
    <recommendedName>
        <fullName evidence="2">Protein THEM6</fullName>
    </recommendedName>
</protein>
<comment type="caution">
    <text evidence="4">The sequence shown here is derived from an EMBL/GenBank/DDBJ whole genome shotgun (WGS) entry which is preliminary data.</text>
</comment>
<dbReference type="PANTHER" id="PTHR12475:SF11">
    <property type="entry name" value="PROTEIN THEM6"/>
    <property type="match status" value="1"/>
</dbReference>
<comment type="similarity">
    <text evidence="1">Belongs to the THEM6 family.</text>
</comment>